<dbReference type="KEGG" id="aue:C5O00_00060"/>
<reference evidence="1 2" key="1">
    <citation type="submission" date="2018-02" db="EMBL/GenBank/DDBJ databases">
        <title>Genomic analysis of the strain RR4-38 isolated from a seawater recirculating aquaculture system.</title>
        <authorList>
            <person name="Kim Y.-S."/>
            <person name="Jang Y.H."/>
            <person name="Kim K.-H."/>
        </authorList>
    </citation>
    <scope>NUCLEOTIDE SEQUENCE [LARGE SCALE GENOMIC DNA]</scope>
    <source>
        <strain evidence="1 2">RR4-38</strain>
    </source>
</reference>
<dbReference type="EMBL" id="CP027062">
    <property type="protein sequence ID" value="AVI49641.1"/>
    <property type="molecule type" value="Genomic_DNA"/>
</dbReference>
<sequence>MSRRMVSEKFEVSISGTHGIVIPDSIAKPFEDGGHERIKATAWFEEDKIEFHAALKMYESKYMISFGKRYQKPLGVSLNDYFQLQIAEDDSKYGVEVPEEFSAVFDSDPQASEIFEALTDGKKRSLIYQVLRFRNSQTRIDKSIIISENLKLGITNPKELLKDRR</sequence>
<name>A0A2S0HSG5_9FLAO</name>
<dbReference type="OrthoDB" id="959664at2"/>
<organism evidence="1 2">
    <name type="scientific">Pukyongia salina</name>
    <dbReference type="NCBI Taxonomy" id="2094025"/>
    <lineage>
        <taxon>Bacteria</taxon>
        <taxon>Pseudomonadati</taxon>
        <taxon>Bacteroidota</taxon>
        <taxon>Flavobacteriia</taxon>
        <taxon>Flavobacteriales</taxon>
        <taxon>Flavobacteriaceae</taxon>
        <taxon>Pukyongia</taxon>
    </lineage>
</organism>
<evidence type="ECO:0000313" key="2">
    <source>
        <dbReference type="Proteomes" id="UP000238442"/>
    </source>
</evidence>
<dbReference type="RefSeq" id="WP_105213816.1">
    <property type="nucleotide sequence ID" value="NZ_CP027062.1"/>
</dbReference>
<accession>A0A2S0HSG5</accession>
<proteinExistence type="predicted"/>
<dbReference type="AlphaFoldDB" id="A0A2S0HSG5"/>
<dbReference type="Pfam" id="PF13376">
    <property type="entry name" value="OmdA"/>
    <property type="match status" value="1"/>
</dbReference>
<dbReference type="Proteomes" id="UP000238442">
    <property type="component" value="Chromosome"/>
</dbReference>
<keyword evidence="2" id="KW-1185">Reference proteome</keyword>
<protein>
    <submittedName>
        <fullName evidence="1">Uncharacterized protein</fullName>
    </submittedName>
</protein>
<gene>
    <name evidence="1" type="ORF">C5O00_00060</name>
</gene>
<evidence type="ECO:0000313" key="1">
    <source>
        <dbReference type="EMBL" id="AVI49641.1"/>
    </source>
</evidence>